<evidence type="ECO:0000256" key="6">
    <source>
        <dbReference type="SAM" id="Phobius"/>
    </source>
</evidence>
<evidence type="ECO:0000256" key="5">
    <source>
        <dbReference type="ARBA" id="ARBA00023136"/>
    </source>
</evidence>
<feature type="transmembrane region" description="Helical" evidence="6">
    <location>
        <begin position="274"/>
        <end position="295"/>
    </location>
</feature>
<dbReference type="RefSeq" id="WP_027951622.1">
    <property type="nucleotide sequence ID" value="NZ_JADU01000001.1"/>
</dbReference>
<dbReference type="PANTHER" id="PTHR30294:SF47">
    <property type="entry name" value="INNER MEMBRANE TRANSPORT PERMEASE YHHJ"/>
    <property type="match status" value="1"/>
</dbReference>
<feature type="domain" description="ABC-2 type transporter transmembrane" evidence="7">
    <location>
        <begin position="27"/>
        <end position="374"/>
    </location>
</feature>
<evidence type="ECO:0000256" key="1">
    <source>
        <dbReference type="ARBA" id="ARBA00004651"/>
    </source>
</evidence>
<keyword evidence="9" id="KW-1185">Reference proteome</keyword>
<evidence type="ECO:0000313" key="8">
    <source>
        <dbReference type="EMBL" id="MFB9897697.1"/>
    </source>
</evidence>
<evidence type="ECO:0000259" key="7">
    <source>
        <dbReference type="Pfam" id="PF12698"/>
    </source>
</evidence>
<keyword evidence="2" id="KW-1003">Cell membrane</keyword>
<keyword evidence="5 6" id="KW-0472">Membrane</keyword>
<keyword evidence="3 6" id="KW-0812">Transmembrane</keyword>
<gene>
    <name evidence="8" type="ORF">ACFFK8_07795</name>
</gene>
<sequence length="390" mass="43257">MKDLLSRIWHLSLRELGIMRQNPIYGFCTLGFPLLIVVFFTSLMSQGVPVDMPVGVVDHDNTATSRAMVRQLDAFQTSHIVARYANVNEARKAIQRNEIYAFLLIPQGTTRGLMTSTQPRISFYYSNVSLVAGSMLFRDLKTLATLGSASVGATKLAARGKTGREIRTFLQPITIDLHMVGNPWGNYNIYLSTAMVPGVLMIFVFLLTPYSIGTELKFHRSRQWIRMAGGSIHVAVVGKLLPQTLVFLLVMYGFEFYVFYVLDFPHPGGVAPMLLLGLLSILACQAFGVFAFGLIPSLRMSMSVCSLWAMVSFSTCGATFPVFAMDGAIQSLAPLFPLRHFYMIYQMCIFNGFPLASAWASFGALAIFIALPVLAMNNLRKAMLIYAYIP</sequence>
<evidence type="ECO:0000313" key="9">
    <source>
        <dbReference type="Proteomes" id="UP001589688"/>
    </source>
</evidence>
<dbReference type="Pfam" id="PF12698">
    <property type="entry name" value="ABC2_membrane_3"/>
    <property type="match status" value="1"/>
</dbReference>
<keyword evidence="4 6" id="KW-1133">Transmembrane helix</keyword>
<evidence type="ECO:0000256" key="3">
    <source>
        <dbReference type="ARBA" id="ARBA00022692"/>
    </source>
</evidence>
<feature type="transmembrane region" description="Helical" evidence="6">
    <location>
        <begin position="232"/>
        <end position="254"/>
    </location>
</feature>
<feature type="transmembrane region" description="Helical" evidence="6">
    <location>
        <begin position="189"/>
        <end position="212"/>
    </location>
</feature>
<feature type="transmembrane region" description="Helical" evidence="6">
    <location>
        <begin position="24"/>
        <end position="44"/>
    </location>
</feature>
<dbReference type="EMBL" id="JBHLZF010000002">
    <property type="protein sequence ID" value="MFB9897697.1"/>
    <property type="molecule type" value="Genomic_DNA"/>
</dbReference>
<organism evidence="8 9">
    <name type="scientific">Hallella seregens ATCC 51272</name>
    <dbReference type="NCBI Taxonomy" id="1336250"/>
    <lineage>
        <taxon>Bacteria</taxon>
        <taxon>Pseudomonadati</taxon>
        <taxon>Bacteroidota</taxon>
        <taxon>Bacteroidia</taxon>
        <taxon>Bacteroidales</taxon>
        <taxon>Prevotellaceae</taxon>
        <taxon>Hallella</taxon>
    </lineage>
</organism>
<feature type="transmembrane region" description="Helical" evidence="6">
    <location>
        <begin position="307"/>
        <end position="324"/>
    </location>
</feature>
<dbReference type="InterPro" id="IPR051449">
    <property type="entry name" value="ABC-2_transporter_component"/>
</dbReference>
<proteinExistence type="predicted"/>
<protein>
    <submittedName>
        <fullName evidence="8">ABC transporter permease</fullName>
    </submittedName>
</protein>
<feature type="transmembrane region" description="Helical" evidence="6">
    <location>
        <begin position="344"/>
        <end position="374"/>
    </location>
</feature>
<accession>A0ABV5ZJX9</accession>
<dbReference type="PANTHER" id="PTHR30294">
    <property type="entry name" value="MEMBRANE COMPONENT OF ABC TRANSPORTER YHHJ-RELATED"/>
    <property type="match status" value="1"/>
</dbReference>
<reference evidence="8 9" key="1">
    <citation type="submission" date="2024-09" db="EMBL/GenBank/DDBJ databases">
        <authorList>
            <person name="Sun Q."/>
            <person name="Mori K."/>
        </authorList>
    </citation>
    <scope>NUCLEOTIDE SEQUENCE [LARGE SCALE GENOMIC DNA]</scope>
    <source>
        <strain evidence="8 9">ATCC 51272</strain>
    </source>
</reference>
<dbReference type="Gene3D" id="3.40.1710.10">
    <property type="entry name" value="abc type-2 transporter like domain"/>
    <property type="match status" value="1"/>
</dbReference>
<comment type="caution">
    <text evidence="8">The sequence shown here is derived from an EMBL/GenBank/DDBJ whole genome shotgun (WGS) entry which is preliminary data.</text>
</comment>
<dbReference type="Proteomes" id="UP001589688">
    <property type="component" value="Unassembled WGS sequence"/>
</dbReference>
<dbReference type="InterPro" id="IPR013525">
    <property type="entry name" value="ABC2_TM"/>
</dbReference>
<evidence type="ECO:0000256" key="4">
    <source>
        <dbReference type="ARBA" id="ARBA00022989"/>
    </source>
</evidence>
<name>A0ABV5ZJX9_9BACT</name>
<comment type="subcellular location">
    <subcellularLocation>
        <location evidence="1">Cell membrane</location>
        <topology evidence="1">Multi-pass membrane protein</topology>
    </subcellularLocation>
</comment>
<evidence type="ECO:0000256" key="2">
    <source>
        <dbReference type="ARBA" id="ARBA00022475"/>
    </source>
</evidence>